<protein>
    <submittedName>
        <fullName evidence="1">Uncharacterized protein</fullName>
    </submittedName>
</protein>
<accession>A0A382YPV0</accession>
<name>A0A382YPV0_9ZZZZ</name>
<sequence>GFAPMIARKSLPKVHDQQQTGFILILFRKAVLLGGLKQSFKQSDYANKLRISHNDKPNKIGQ</sequence>
<dbReference type="EMBL" id="UINC01177431">
    <property type="protein sequence ID" value="SVD85071.1"/>
    <property type="molecule type" value="Genomic_DNA"/>
</dbReference>
<proteinExistence type="predicted"/>
<organism evidence="1">
    <name type="scientific">marine metagenome</name>
    <dbReference type="NCBI Taxonomy" id="408172"/>
    <lineage>
        <taxon>unclassified sequences</taxon>
        <taxon>metagenomes</taxon>
        <taxon>ecological metagenomes</taxon>
    </lineage>
</organism>
<feature type="non-terminal residue" evidence="1">
    <location>
        <position position="1"/>
    </location>
</feature>
<evidence type="ECO:0000313" key="1">
    <source>
        <dbReference type="EMBL" id="SVD85071.1"/>
    </source>
</evidence>
<reference evidence="1" key="1">
    <citation type="submission" date="2018-05" db="EMBL/GenBank/DDBJ databases">
        <authorList>
            <person name="Lanie J.A."/>
            <person name="Ng W.-L."/>
            <person name="Kazmierczak K.M."/>
            <person name="Andrzejewski T.M."/>
            <person name="Davidsen T.M."/>
            <person name="Wayne K.J."/>
            <person name="Tettelin H."/>
            <person name="Glass J.I."/>
            <person name="Rusch D."/>
            <person name="Podicherti R."/>
            <person name="Tsui H.-C.T."/>
            <person name="Winkler M.E."/>
        </authorList>
    </citation>
    <scope>NUCLEOTIDE SEQUENCE</scope>
</reference>
<dbReference type="AlphaFoldDB" id="A0A382YPV0"/>
<gene>
    <name evidence="1" type="ORF">METZ01_LOCUS437925</name>
</gene>